<dbReference type="InterPro" id="IPR036181">
    <property type="entry name" value="MIT_dom_sf"/>
</dbReference>
<proteinExistence type="predicted"/>
<name>A0A0N0E0X3_LEPPY</name>
<reference evidence="1 2" key="1">
    <citation type="submission" date="2015-07" db="EMBL/GenBank/DDBJ databases">
        <title>High-quality genome of monoxenous trypanosomatid Leptomonas pyrrhocoris.</title>
        <authorList>
            <person name="Flegontov P."/>
            <person name="Butenko A."/>
            <person name="Firsov S."/>
            <person name="Vlcek C."/>
            <person name="Logacheva M.D."/>
            <person name="Field M."/>
            <person name="Filatov D."/>
            <person name="Flegontova O."/>
            <person name="Gerasimov E."/>
            <person name="Jackson A.P."/>
            <person name="Kelly S."/>
            <person name="Opperdoes F."/>
            <person name="O'Reilly A."/>
            <person name="Votypka J."/>
            <person name="Yurchenko V."/>
            <person name="Lukes J."/>
        </authorList>
    </citation>
    <scope>NUCLEOTIDE SEQUENCE [LARGE SCALE GENOMIC DNA]</scope>
    <source>
        <strain evidence="1">H10</strain>
    </source>
</reference>
<evidence type="ECO:0000313" key="2">
    <source>
        <dbReference type="Proteomes" id="UP000037923"/>
    </source>
</evidence>
<evidence type="ECO:0000313" key="1">
    <source>
        <dbReference type="EMBL" id="KPA86955.1"/>
    </source>
</evidence>
<sequence length="330" mass="37410">MAHSETSVEALMEALAVLQQATALDFSGDVDNAVEMYTAAVTRFDAVVEVLLPDVAETVRRNTEEIRRKIDMLRRSRWTREQTSFFPSFTIQFVPAPVPIEDYRVPRSPFSRVFWLMRLLERSIQQGAFLTPSLYVSRDVWLQDSGTASLRFISAKIKYMSSLCSAMEPLRSMTTLGDIVKTEKCLKKFVDVERELRSSLDNEIGLVKDAKPQKKSVWGALAKKAKSWTHQESNYDVCLTWAVNALEQGQLFERWYIYFAQAAKGVSPVPPGIEVILDLLQHICVQLYTGLCVFLLHDMTILVERYQVKCGKSVTRLLPVEPKLEGGSSS</sequence>
<dbReference type="EMBL" id="LGTL01000001">
    <property type="protein sequence ID" value="KPA86955.1"/>
    <property type="molecule type" value="Genomic_DNA"/>
</dbReference>
<dbReference type="VEuPathDB" id="TriTrypDB:LpyrH10_01_9780"/>
<dbReference type="AlphaFoldDB" id="A0A0N0E0X3"/>
<dbReference type="RefSeq" id="XP_015665394.1">
    <property type="nucleotide sequence ID" value="XM_015797386.1"/>
</dbReference>
<dbReference type="PANTHER" id="PTHR37327:SF1">
    <property type="entry name" value="MICROTUBULE INTERACTING AND TRANSPORT DOMAIN-CONTAINING PROTEIN"/>
    <property type="match status" value="1"/>
</dbReference>
<gene>
    <name evidence="1" type="ORF">ABB37_00978</name>
</gene>
<accession>A0A0N0E0X3</accession>
<comment type="caution">
    <text evidence="1">The sequence shown here is derived from an EMBL/GenBank/DDBJ whole genome shotgun (WGS) entry which is preliminary data.</text>
</comment>
<keyword evidence="2" id="KW-1185">Reference proteome</keyword>
<dbReference type="PANTHER" id="PTHR37327">
    <property type="entry name" value="CHROMOSOME 1, WHOLE GENOME SHOTGUN SEQUENCE"/>
    <property type="match status" value="1"/>
</dbReference>
<dbReference type="Proteomes" id="UP000037923">
    <property type="component" value="Unassembled WGS sequence"/>
</dbReference>
<dbReference type="OMA" id="QGQLFER"/>
<organism evidence="1 2">
    <name type="scientific">Leptomonas pyrrhocoris</name>
    <name type="common">Firebug parasite</name>
    <dbReference type="NCBI Taxonomy" id="157538"/>
    <lineage>
        <taxon>Eukaryota</taxon>
        <taxon>Discoba</taxon>
        <taxon>Euglenozoa</taxon>
        <taxon>Kinetoplastea</taxon>
        <taxon>Metakinetoplastina</taxon>
        <taxon>Trypanosomatida</taxon>
        <taxon>Trypanosomatidae</taxon>
        <taxon>Leishmaniinae</taxon>
        <taxon>Leptomonas</taxon>
    </lineage>
</organism>
<dbReference type="GeneID" id="26901275"/>
<protein>
    <submittedName>
        <fullName evidence="1">Uncharacterized protein</fullName>
    </submittedName>
</protein>
<dbReference type="OrthoDB" id="2245455at2759"/>
<dbReference type="SUPFAM" id="SSF116846">
    <property type="entry name" value="MIT domain"/>
    <property type="match status" value="1"/>
</dbReference>